<protein>
    <submittedName>
        <fullName evidence="2 4">Uncharacterized protein</fullName>
    </submittedName>
</protein>
<organism evidence="4">
    <name type="scientific">Gongylonema pulchrum</name>
    <dbReference type="NCBI Taxonomy" id="637853"/>
    <lineage>
        <taxon>Eukaryota</taxon>
        <taxon>Metazoa</taxon>
        <taxon>Ecdysozoa</taxon>
        <taxon>Nematoda</taxon>
        <taxon>Chromadorea</taxon>
        <taxon>Rhabditida</taxon>
        <taxon>Spirurina</taxon>
        <taxon>Spiruromorpha</taxon>
        <taxon>Spiruroidea</taxon>
        <taxon>Gongylonematidae</taxon>
        <taxon>Gongylonema</taxon>
    </lineage>
</organism>
<reference evidence="2 3" key="2">
    <citation type="submission" date="2018-11" db="EMBL/GenBank/DDBJ databases">
        <authorList>
            <consortium name="Pathogen Informatics"/>
        </authorList>
    </citation>
    <scope>NUCLEOTIDE SEQUENCE [LARGE SCALE GENOMIC DNA]</scope>
</reference>
<reference evidence="4" key="1">
    <citation type="submission" date="2016-06" db="UniProtKB">
        <authorList>
            <consortium name="WormBaseParasite"/>
        </authorList>
    </citation>
    <scope>IDENTIFICATION</scope>
</reference>
<evidence type="ECO:0000313" key="3">
    <source>
        <dbReference type="Proteomes" id="UP000271098"/>
    </source>
</evidence>
<name>A0A183DVV0_9BILA</name>
<evidence type="ECO:0000313" key="2">
    <source>
        <dbReference type="EMBL" id="VDN21138.1"/>
    </source>
</evidence>
<dbReference type="WBParaSite" id="GPUH_0001285501-mRNA-1">
    <property type="protein sequence ID" value="GPUH_0001285501-mRNA-1"/>
    <property type="gene ID" value="GPUH_0001285501"/>
</dbReference>
<dbReference type="AlphaFoldDB" id="A0A183DVV0"/>
<accession>A0A183DVV0</accession>
<evidence type="ECO:0000256" key="1">
    <source>
        <dbReference type="SAM" id="MobiDB-lite"/>
    </source>
</evidence>
<keyword evidence="3" id="KW-1185">Reference proteome</keyword>
<evidence type="ECO:0000313" key="4">
    <source>
        <dbReference type="WBParaSite" id="GPUH_0001285501-mRNA-1"/>
    </source>
</evidence>
<dbReference type="Proteomes" id="UP000271098">
    <property type="component" value="Unassembled WGS sequence"/>
</dbReference>
<gene>
    <name evidence="2" type="ORF">GPUH_LOCUS12841</name>
</gene>
<dbReference type="OrthoDB" id="24555at2759"/>
<proteinExistence type="predicted"/>
<feature type="compositionally biased region" description="Basic and acidic residues" evidence="1">
    <location>
        <begin position="56"/>
        <end position="78"/>
    </location>
</feature>
<sequence>MNRSAAPVTGPNGFAVFAQELQKKLTGQRQIEKDGLISPSFQSIAVPLWEALSSGSKKEEIAKDKNKDIAGGKEEGTAKGKKKGKKVEEFEEDEYLDELTIGVPMNQKDYDTKENNLSKMTYKDKYQNDKACVLTFLRTLKDMDEVRYSTVVGPWRLNNDVERQRAEFHAARTHQLHLSIFSKYPHNIPTQNTCLREILGRCEPEIAKQQGVCVGLYKNGITEFENDMVGFFYCRFS</sequence>
<dbReference type="EMBL" id="UYRT01079654">
    <property type="protein sequence ID" value="VDN21138.1"/>
    <property type="molecule type" value="Genomic_DNA"/>
</dbReference>
<feature type="region of interest" description="Disordered" evidence="1">
    <location>
        <begin position="54"/>
        <end position="86"/>
    </location>
</feature>